<reference evidence="2 3" key="1">
    <citation type="submission" date="2016-03" db="EMBL/GenBank/DDBJ databases">
        <title>Draft genome sequence of the Vibrio tubiashii subs. europaeus.</title>
        <authorList>
            <person name="Spinard E."/>
            <person name="Dubert J."/>
            <person name="Nelson D.R."/>
            <person name="Barja J.L."/>
        </authorList>
    </citation>
    <scope>NUCLEOTIDE SEQUENCE [LARGE SCALE GENOMIC DNA]</scope>
    <source>
        <strain evidence="3">PP-638</strain>
        <strain evidence="2">PP2-638</strain>
        <plasmid evidence="2">p251_like</plasmid>
    </source>
</reference>
<geneLocation type="plasmid" evidence="2">
    <name>p251_like</name>
</geneLocation>
<evidence type="ECO:0000313" key="4">
    <source>
        <dbReference type="Proteomes" id="UP001150001"/>
    </source>
</evidence>
<evidence type="ECO:0000313" key="1">
    <source>
        <dbReference type="EMBL" id="MDC5743318.1"/>
    </source>
</evidence>
<reference evidence="1" key="2">
    <citation type="submission" date="2022-11" db="EMBL/GenBank/DDBJ databases">
        <title>Role of the vibriolysin VemA secreted by the emergent pathogen Vibrio europaeus in the colonization of Manila clam mucus.</title>
        <authorList>
            <person name="Martinez C."/>
            <person name="Rodriguez S."/>
            <person name="Vences A."/>
            <person name="Barja J.L."/>
            <person name="Toranzo A.E."/>
            <person name="Dubert J."/>
        </authorList>
    </citation>
    <scope>NUCLEOTIDE SEQUENCE</scope>
    <source>
        <strain evidence="1">3454</strain>
    </source>
</reference>
<dbReference type="OrthoDB" id="5816214at2"/>
<evidence type="ECO:0000313" key="2">
    <source>
        <dbReference type="EMBL" id="OAM96878.1"/>
    </source>
</evidence>
<dbReference type="Proteomes" id="UP001150001">
    <property type="component" value="Unassembled WGS sequence"/>
</dbReference>
<accession>A0A178J5N7</accession>
<name>A0A178J5N7_9VIBR</name>
<dbReference type="GeneID" id="78078914"/>
<dbReference type="Proteomes" id="UP000094761">
    <property type="component" value="Unassembled WGS sequence"/>
</dbReference>
<gene>
    <name evidence="2" type="ORF">AZ468_24660</name>
    <name evidence="1" type="ORF">OPW20_24965</name>
</gene>
<dbReference type="AlphaFoldDB" id="A0A178J5N7"/>
<protein>
    <submittedName>
        <fullName evidence="1">Phage protein</fullName>
    </submittedName>
    <submittedName>
        <fullName evidence="2">Regulator</fullName>
    </submittedName>
</protein>
<keyword evidence="4" id="KW-1185">Reference proteome</keyword>
<dbReference type="EMBL" id="LUAX01000008">
    <property type="protein sequence ID" value="OAM96878.1"/>
    <property type="molecule type" value="Genomic_DNA"/>
</dbReference>
<sequence>MKYHEMTKNYIFREFECGLSIEKTANLCFKSVKTIKSWDQGKTIPPECKRLMRMATGRELSICEEWQGFKMHIQRVELPTGQFVSAQEILSGIALLEIQSDLEIKTNTKLLKLARAIAKIKGRTEA</sequence>
<proteinExistence type="predicted"/>
<keyword evidence="2" id="KW-0614">Plasmid</keyword>
<organism evidence="2 3">
    <name type="scientific">Vibrio europaeus</name>
    <dbReference type="NCBI Taxonomy" id="300876"/>
    <lineage>
        <taxon>Bacteria</taxon>
        <taxon>Pseudomonadati</taxon>
        <taxon>Pseudomonadota</taxon>
        <taxon>Gammaproteobacteria</taxon>
        <taxon>Vibrionales</taxon>
        <taxon>Vibrionaceae</taxon>
        <taxon>Vibrio</taxon>
        <taxon>Vibrio oreintalis group</taxon>
    </lineage>
</organism>
<dbReference type="RefSeq" id="WP_069669866.1">
    <property type="nucleotide sequence ID" value="NZ_JAPFIM010000025.1"/>
</dbReference>
<comment type="caution">
    <text evidence="2">The sequence shown here is derived from an EMBL/GenBank/DDBJ whole genome shotgun (WGS) entry which is preliminary data.</text>
</comment>
<evidence type="ECO:0000313" key="3">
    <source>
        <dbReference type="Proteomes" id="UP000094761"/>
    </source>
</evidence>
<dbReference type="EMBL" id="JAPFIT010000033">
    <property type="protein sequence ID" value="MDC5743318.1"/>
    <property type="molecule type" value="Genomic_DNA"/>
</dbReference>